<evidence type="ECO:0000313" key="3">
    <source>
        <dbReference type="Proteomes" id="UP000481872"/>
    </source>
</evidence>
<organism evidence="2 3">
    <name type="scientific">Clostridium senegalense</name>
    <dbReference type="NCBI Taxonomy" id="1465809"/>
    <lineage>
        <taxon>Bacteria</taxon>
        <taxon>Bacillati</taxon>
        <taxon>Bacillota</taxon>
        <taxon>Clostridia</taxon>
        <taxon>Eubacteriales</taxon>
        <taxon>Clostridiaceae</taxon>
        <taxon>Clostridium</taxon>
    </lineage>
</organism>
<proteinExistence type="predicted"/>
<dbReference type="AlphaFoldDB" id="A0A6M0H4F3"/>
<feature type="transmembrane region" description="Helical" evidence="1">
    <location>
        <begin position="84"/>
        <end position="113"/>
    </location>
</feature>
<feature type="transmembrane region" description="Helical" evidence="1">
    <location>
        <begin position="158"/>
        <end position="177"/>
    </location>
</feature>
<evidence type="ECO:0000313" key="2">
    <source>
        <dbReference type="EMBL" id="NEU05616.1"/>
    </source>
</evidence>
<keyword evidence="3" id="KW-1185">Reference proteome</keyword>
<gene>
    <name evidence="2" type="ORF">G3M99_12275</name>
</gene>
<feature type="transmembrane region" description="Helical" evidence="1">
    <location>
        <begin position="206"/>
        <end position="230"/>
    </location>
</feature>
<name>A0A6M0H4F3_9CLOT</name>
<dbReference type="Proteomes" id="UP000481872">
    <property type="component" value="Unassembled WGS sequence"/>
</dbReference>
<accession>A0A6M0H4F3</accession>
<dbReference type="EMBL" id="JAAGPU010000023">
    <property type="protein sequence ID" value="NEU05616.1"/>
    <property type="molecule type" value="Genomic_DNA"/>
</dbReference>
<keyword evidence="1" id="KW-0812">Transmembrane</keyword>
<sequence>MNKIFDLTLKERKVFKENRNILLIIIICCLMAILGSRNIESFSGSFNNMLSYGILITNFFILGKGFEKNVNRVLYSGVYSRFQIFLSKLISIIINSIIFYIALILGIIIVSIISNTGLDSMNFINSIKDLSYFILYSCSLALSIFLITMLADNSNIGAIVTYICYFDLILALFANALQSSRLSDGVKTIIENLPFYSTNMMFQSKIYTFSQVSVLIIFSIVIFATNCYILHKKEL</sequence>
<evidence type="ECO:0000256" key="1">
    <source>
        <dbReference type="SAM" id="Phobius"/>
    </source>
</evidence>
<dbReference type="RefSeq" id="WP_061995801.1">
    <property type="nucleotide sequence ID" value="NZ_JAAGPU010000023.1"/>
</dbReference>
<protein>
    <submittedName>
        <fullName evidence="2">Uncharacterized protein</fullName>
    </submittedName>
</protein>
<feature type="transmembrane region" description="Helical" evidence="1">
    <location>
        <begin position="21"/>
        <end position="39"/>
    </location>
</feature>
<keyword evidence="1" id="KW-1133">Transmembrane helix</keyword>
<feature type="transmembrane region" description="Helical" evidence="1">
    <location>
        <begin position="133"/>
        <end position="151"/>
    </location>
</feature>
<comment type="caution">
    <text evidence="2">The sequence shown here is derived from an EMBL/GenBank/DDBJ whole genome shotgun (WGS) entry which is preliminary data.</text>
</comment>
<reference evidence="2 3" key="1">
    <citation type="submission" date="2020-02" db="EMBL/GenBank/DDBJ databases">
        <title>Genome assembly of a novel Clostridium senegalense strain.</title>
        <authorList>
            <person name="Gupta T.B."/>
            <person name="Jauregui R."/>
            <person name="Maclean P."/>
            <person name="Nawarathana A."/>
            <person name="Brightwell G."/>
        </authorList>
    </citation>
    <scope>NUCLEOTIDE SEQUENCE [LARGE SCALE GENOMIC DNA]</scope>
    <source>
        <strain evidence="2 3">AGRFS4</strain>
    </source>
</reference>
<keyword evidence="1" id="KW-0472">Membrane</keyword>
<feature type="transmembrane region" description="Helical" evidence="1">
    <location>
        <begin position="45"/>
        <end position="63"/>
    </location>
</feature>